<dbReference type="EMBL" id="RWAH01000010">
    <property type="protein sequence ID" value="MMS77457.1"/>
    <property type="molecule type" value="Genomic_DNA"/>
</dbReference>
<comment type="subcellular location">
    <subcellularLocation>
        <location evidence="1">Cytoplasm</location>
    </subcellularLocation>
</comment>
<dbReference type="GO" id="GO:0016301">
    <property type="term" value="F:kinase activity"/>
    <property type="evidence" value="ECO:0007669"/>
    <property type="project" value="UniProtKB-KW"/>
</dbReference>
<gene>
    <name evidence="9" type="ORF">CHC34_23250</name>
    <name evidence="12" type="ORF">D9O31_13010</name>
    <name evidence="11" type="ORF">EAK82_13690</name>
    <name evidence="10" type="ORF">EE393_16170</name>
</gene>
<organism evidence="10">
    <name type="scientific">Salmonella enterica</name>
    <name type="common">Salmonella choleraesuis</name>
    <dbReference type="NCBI Taxonomy" id="28901"/>
    <lineage>
        <taxon>Bacteria</taxon>
        <taxon>Pseudomonadati</taxon>
        <taxon>Pseudomonadota</taxon>
        <taxon>Gammaproteobacteria</taxon>
        <taxon>Enterobacterales</taxon>
        <taxon>Enterobacteriaceae</taxon>
        <taxon>Salmonella</taxon>
    </lineage>
</organism>
<dbReference type="Proteomes" id="UP000885392">
    <property type="component" value="Unassembled WGS sequence"/>
</dbReference>
<dbReference type="Gene3D" id="3.40.50.510">
    <property type="entry name" value="Phosphotransferase system, mannose-type IIA component"/>
    <property type="match status" value="1"/>
</dbReference>
<dbReference type="InterPro" id="IPR004701">
    <property type="entry name" value="PTS_EIIA_man-typ"/>
</dbReference>
<evidence type="ECO:0000256" key="2">
    <source>
        <dbReference type="ARBA" id="ARBA00022448"/>
    </source>
</evidence>
<evidence type="ECO:0000313" key="9">
    <source>
        <dbReference type="EMBL" id="AXD73583.1"/>
    </source>
</evidence>
<dbReference type="PANTHER" id="PTHR33799">
    <property type="entry name" value="PTS PERMEASE-RELATED-RELATED"/>
    <property type="match status" value="1"/>
</dbReference>
<dbReference type="Proteomes" id="UP000839526">
    <property type="component" value="Unassembled WGS sequence"/>
</dbReference>
<dbReference type="NCBIfam" id="NF040761">
    <property type="entry name" value="AgaF"/>
    <property type="match status" value="1"/>
</dbReference>
<evidence type="ECO:0000256" key="7">
    <source>
        <dbReference type="ARBA" id="ARBA00022777"/>
    </source>
</evidence>
<feature type="domain" description="PTS EIIA type-4" evidence="8">
    <location>
        <begin position="1"/>
        <end position="124"/>
    </location>
</feature>
<dbReference type="Proteomes" id="UP000251994">
    <property type="component" value="Chromosome"/>
</dbReference>
<dbReference type="EMBL" id="CP030219">
    <property type="protein sequence ID" value="AXD73583.1"/>
    <property type="molecule type" value="Genomic_DNA"/>
</dbReference>
<evidence type="ECO:0000256" key="4">
    <source>
        <dbReference type="ARBA" id="ARBA00022597"/>
    </source>
</evidence>
<evidence type="ECO:0000313" key="11">
    <source>
        <dbReference type="EMBL" id="MLW01265.1"/>
    </source>
</evidence>
<evidence type="ECO:0000256" key="1">
    <source>
        <dbReference type="ARBA" id="ARBA00004496"/>
    </source>
</evidence>
<keyword evidence="3" id="KW-0963">Cytoplasm</keyword>
<keyword evidence="2" id="KW-0813">Transport</keyword>
<proteinExistence type="predicted"/>
<sequence length="145" mass="15523">MIGIIVVGHINFASGLRSAVEAIAGEQSCVEYIDFIPGMSTEQLEIHIRQAVEKCQTGEGVLVFTDVAGGSPCNRATAVMSDYSDMRVITGSNLPMIANACLERDATNLDELASLIVELGHHSIGLIDINNFVTEDKPNDMNDGL</sequence>
<evidence type="ECO:0000313" key="10">
    <source>
        <dbReference type="EMBL" id="MGD30485.1"/>
    </source>
</evidence>
<dbReference type="Proteomes" id="UP000885336">
    <property type="component" value="Unassembled WGS sequence"/>
</dbReference>
<protein>
    <submittedName>
        <fullName evidence="9">PTS mannose transporter subunit IIA</fullName>
    </submittedName>
    <submittedName>
        <fullName evidence="10">PTS sugar transporter subunit IIA</fullName>
    </submittedName>
</protein>
<reference evidence="10" key="2">
    <citation type="submission" date="2018-11" db="EMBL/GenBank/DDBJ databases">
        <authorList>
            <consortium name="PulseNet: The National Subtyping Network for Foodborne Disease Surveillance"/>
            <person name="Tarr C.L."/>
            <person name="Trees E."/>
            <person name="Katz L.S."/>
            <person name="Carleton-Romer H.A."/>
            <person name="Stroika S."/>
            <person name="Kucerova Z."/>
            <person name="Roache K.F."/>
            <person name="Sabol A.L."/>
            <person name="Besser J."/>
            <person name="Gerner-Smidt P."/>
        </authorList>
    </citation>
    <scope>NUCLEOTIDE SEQUENCE [LARGE SCALE GENOMIC DNA]</scope>
    <source>
        <strain evidence="11">PNUSAS038541</strain>
        <strain evidence="12">PNUSAS052121</strain>
        <strain evidence="10">PNUSAS058450</strain>
    </source>
</reference>
<evidence type="ECO:0000313" key="13">
    <source>
        <dbReference type="Proteomes" id="UP000251994"/>
    </source>
</evidence>
<dbReference type="Pfam" id="PF03610">
    <property type="entry name" value="EIIA-man"/>
    <property type="match status" value="1"/>
</dbReference>
<keyword evidence="6" id="KW-0598">Phosphotransferase system</keyword>
<dbReference type="InterPro" id="IPR036662">
    <property type="entry name" value="PTS_EIIA_man-typ_sf"/>
</dbReference>
<keyword evidence="7" id="KW-0418">Kinase</keyword>
<dbReference type="AlphaFoldDB" id="A0A1S0ZY37"/>
<dbReference type="EMBL" id="RVIJ01000012">
    <property type="protein sequence ID" value="MLW01265.1"/>
    <property type="molecule type" value="Genomic_DNA"/>
</dbReference>
<dbReference type="InterPro" id="IPR051471">
    <property type="entry name" value="Bacterial_PTS_sugar_comp"/>
</dbReference>
<dbReference type="PROSITE" id="PS51096">
    <property type="entry name" value="PTS_EIIA_TYPE_4"/>
    <property type="match status" value="1"/>
</dbReference>
<keyword evidence="5" id="KW-0808">Transferase</keyword>
<evidence type="ECO:0000256" key="5">
    <source>
        <dbReference type="ARBA" id="ARBA00022679"/>
    </source>
</evidence>
<dbReference type="GO" id="GO:0005737">
    <property type="term" value="C:cytoplasm"/>
    <property type="evidence" value="ECO:0007669"/>
    <property type="project" value="UniProtKB-SubCell"/>
</dbReference>
<reference evidence="9 13" key="1">
    <citation type="submission" date="2018-06" db="EMBL/GenBank/DDBJ databases">
        <title>Completed Genome Sequences of 32 Strains from Various Serotypes of Salmonella enterica.</title>
        <authorList>
            <person name="Nash J.H.E."/>
            <person name="Robertson J."/>
            <person name="Bessonov K."/>
        </authorList>
    </citation>
    <scope>NUCLEOTIDE SEQUENCE [LARGE SCALE GENOMIC DNA]</scope>
    <source>
        <strain evidence="9 13">SA20021456</strain>
    </source>
</reference>
<dbReference type="InterPro" id="IPR033887">
    <property type="entry name" value="PTS_IIA_man"/>
</dbReference>
<dbReference type="CDD" id="cd00006">
    <property type="entry name" value="PTS_IIA_man"/>
    <property type="match status" value="1"/>
</dbReference>
<keyword evidence="4 10" id="KW-0762">Sugar transport</keyword>
<evidence type="ECO:0000313" key="12">
    <source>
        <dbReference type="EMBL" id="MMS77457.1"/>
    </source>
</evidence>
<name>A0A1S0ZY37_SALER</name>
<evidence type="ECO:0000259" key="8">
    <source>
        <dbReference type="PROSITE" id="PS51096"/>
    </source>
</evidence>
<dbReference type="GO" id="GO:0016020">
    <property type="term" value="C:membrane"/>
    <property type="evidence" value="ECO:0007669"/>
    <property type="project" value="InterPro"/>
</dbReference>
<evidence type="ECO:0000256" key="6">
    <source>
        <dbReference type="ARBA" id="ARBA00022683"/>
    </source>
</evidence>
<dbReference type="RefSeq" id="WP_012291315.1">
    <property type="nucleotide sequence ID" value="NZ_CP030219.1"/>
</dbReference>
<dbReference type="GO" id="GO:0009401">
    <property type="term" value="P:phosphoenolpyruvate-dependent sugar phosphotransferase system"/>
    <property type="evidence" value="ECO:0007669"/>
    <property type="project" value="UniProtKB-KW"/>
</dbReference>
<dbReference type="PANTHER" id="PTHR33799:SF1">
    <property type="entry name" value="PTS SYSTEM MANNOSE-SPECIFIC EIIAB COMPONENT-RELATED"/>
    <property type="match status" value="1"/>
</dbReference>
<evidence type="ECO:0000256" key="3">
    <source>
        <dbReference type="ARBA" id="ARBA00022490"/>
    </source>
</evidence>
<accession>A0A1S0ZY37</accession>
<dbReference type="EMBL" id="RNKS01000037">
    <property type="protein sequence ID" value="MGD30485.1"/>
    <property type="molecule type" value="Genomic_DNA"/>
</dbReference>
<dbReference type="SUPFAM" id="SSF53062">
    <property type="entry name" value="PTS system fructose IIA component-like"/>
    <property type="match status" value="1"/>
</dbReference>